<dbReference type="PROSITE" id="PS50887">
    <property type="entry name" value="GGDEF"/>
    <property type="match status" value="1"/>
</dbReference>
<dbReference type="RefSeq" id="WP_114477288.1">
    <property type="nucleotide sequence ID" value="NZ_QPII01000001.1"/>
</dbReference>
<keyword evidence="5" id="KW-1133">Transmembrane helix</keyword>
<dbReference type="FunFam" id="3.30.70.270:FF:000001">
    <property type="entry name" value="Diguanylate cyclase domain protein"/>
    <property type="match status" value="1"/>
</dbReference>
<dbReference type="Gene3D" id="3.30.70.270">
    <property type="match status" value="1"/>
</dbReference>
<dbReference type="EC" id="3.1.4.52" evidence="2"/>
<dbReference type="OrthoDB" id="9804951at2"/>
<dbReference type="InterPro" id="IPR000014">
    <property type="entry name" value="PAS"/>
</dbReference>
<evidence type="ECO:0000256" key="3">
    <source>
        <dbReference type="ARBA" id="ARBA00022636"/>
    </source>
</evidence>
<evidence type="ECO:0000256" key="4">
    <source>
        <dbReference type="ARBA" id="ARBA00051114"/>
    </source>
</evidence>
<dbReference type="Pfam" id="PF13426">
    <property type="entry name" value="PAS_9"/>
    <property type="match status" value="1"/>
</dbReference>
<dbReference type="SUPFAM" id="SSF55073">
    <property type="entry name" value="Nucleotide cyclase"/>
    <property type="match status" value="1"/>
</dbReference>
<feature type="transmembrane region" description="Helical" evidence="5">
    <location>
        <begin position="201"/>
        <end position="220"/>
    </location>
</feature>
<keyword evidence="11" id="KW-1185">Reference proteome</keyword>
<feature type="domain" description="PAC" evidence="7">
    <location>
        <begin position="546"/>
        <end position="597"/>
    </location>
</feature>
<gene>
    <name evidence="10" type="ORF">DU505_01870</name>
</gene>
<dbReference type="PROSITE" id="PS50113">
    <property type="entry name" value="PAC"/>
    <property type="match status" value="2"/>
</dbReference>
<dbReference type="NCBIfam" id="TIGR00254">
    <property type="entry name" value="GGDEF"/>
    <property type="match status" value="1"/>
</dbReference>
<feature type="domain" description="GGDEF" evidence="9">
    <location>
        <begin position="754"/>
        <end position="886"/>
    </location>
</feature>
<dbReference type="InterPro" id="IPR029787">
    <property type="entry name" value="Nucleotide_cyclase"/>
</dbReference>
<dbReference type="AlphaFoldDB" id="A0A368U5V9"/>
<dbReference type="GO" id="GO:0071111">
    <property type="term" value="F:cyclic-guanylate-specific phosphodiesterase activity"/>
    <property type="evidence" value="ECO:0007669"/>
    <property type="project" value="UniProtKB-EC"/>
</dbReference>
<keyword evidence="5" id="KW-0472">Membrane</keyword>
<feature type="transmembrane region" description="Helical" evidence="5">
    <location>
        <begin position="73"/>
        <end position="93"/>
    </location>
</feature>
<comment type="cofactor">
    <cofactor evidence="1">
        <name>Mg(2+)</name>
        <dbReference type="ChEBI" id="CHEBI:18420"/>
    </cofactor>
</comment>
<feature type="transmembrane region" description="Helical" evidence="5">
    <location>
        <begin position="12"/>
        <end position="37"/>
    </location>
</feature>
<dbReference type="InterPro" id="IPR035919">
    <property type="entry name" value="EAL_sf"/>
</dbReference>
<dbReference type="InterPro" id="IPR043128">
    <property type="entry name" value="Rev_trsase/Diguanyl_cyclase"/>
</dbReference>
<dbReference type="SMART" id="SM00052">
    <property type="entry name" value="EAL"/>
    <property type="match status" value="1"/>
</dbReference>
<feature type="transmembrane region" description="Helical" evidence="5">
    <location>
        <begin position="167"/>
        <end position="189"/>
    </location>
</feature>
<accession>A0A368U5V9</accession>
<dbReference type="Proteomes" id="UP000252405">
    <property type="component" value="Unassembled WGS sequence"/>
</dbReference>
<dbReference type="InterPro" id="IPR035965">
    <property type="entry name" value="PAS-like_dom_sf"/>
</dbReference>
<feature type="transmembrane region" description="Helical" evidence="5">
    <location>
        <begin position="105"/>
        <end position="126"/>
    </location>
</feature>
<dbReference type="SUPFAM" id="SSF55785">
    <property type="entry name" value="PYP-like sensor domain (PAS domain)"/>
    <property type="match status" value="2"/>
</dbReference>
<evidence type="ECO:0000256" key="5">
    <source>
        <dbReference type="SAM" id="Phobius"/>
    </source>
</evidence>
<evidence type="ECO:0000259" key="8">
    <source>
        <dbReference type="PROSITE" id="PS50883"/>
    </source>
</evidence>
<dbReference type="InterPro" id="IPR013656">
    <property type="entry name" value="PAS_4"/>
</dbReference>
<dbReference type="Pfam" id="PF00990">
    <property type="entry name" value="GGDEF"/>
    <property type="match status" value="1"/>
</dbReference>
<proteinExistence type="predicted"/>
<dbReference type="PANTHER" id="PTHR44757:SF2">
    <property type="entry name" value="BIOFILM ARCHITECTURE MAINTENANCE PROTEIN MBAA"/>
    <property type="match status" value="1"/>
</dbReference>
<dbReference type="SUPFAM" id="SSF141868">
    <property type="entry name" value="EAL domain-like"/>
    <property type="match status" value="1"/>
</dbReference>
<dbReference type="SMART" id="SM00086">
    <property type="entry name" value="PAC"/>
    <property type="match status" value="2"/>
</dbReference>
<dbReference type="InterPro" id="IPR000160">
    <property type="entry name" value="GGDEF_dom"/>
</dbReference>
<feature type="domain" description="PAC" evidence="7">
    <location>
        <begin position="668"/>
        <end position="722"/>
    </location>
</feature>
<feature type="domain" description="PAS" evidence="6">
    <location>
        <begin position="594"/>
        <end position="643"/>
    </location>
</feature>
<dbReference type="FunFam" id="3.20.20.450:FF:000001">
    <property type="entry name" value="Cyclic di-GMP phosphodiesterase yahA"/>
    <property type="match status" value="1"/>
</dbReference>
<dbReference type="PANTHER" id="PTHR44757">
    <property type="entry name" value="DIGUANYLATE CYCLASE DGCP"/>
    <property type="match status" value="1"/>
</dbReference>
<keyword evidence="3" id="KW-0973">c-di-GMP</keyword>
<protein>
    <recommendedName>
        <fullName evidence="2">cyclic-guanylate-specific phosphodiesterase</fullName>
        <ecNumber evidence="2">3.1.4.52</ecNumber>
    </recommendedName>
</protein>
<dbReference type="Pfam" id="PF00563">
    <property type="entry name" value="EAL"/>
    <property type="match status" value="1"/>
</dbReference>
<reference evidence="10 11" key="1">
    <citation type="submission" date="2018-07" db="EMBL/GenBank/DDBJ databases">
        <title>Halomonas montanilacus sp. nov., isolated from Lake Pengyan on Tibetan Plateau.</title>
        <authorList>
            <person name="Lu H."/>
            <person name="Xing P."/>
            <person name="Wu Q."/>
        </authorList>
    </citation>
    <scope>NUCLEOTIDE SEQUENCE [LARGE SCALE GENOMIC DNA]</scope>
    <source>
        <strain evidence="10 11">PYC7W</strain>
    </source>
</reference>
<dbReference type="InterPro" id="IPR001633">
    <property type="entry name" value="EAL_dom"/>
</dbReference>
<dbReference type="GO" id="GO:0071732">
    <property type="term" value="P:cellular response to nitric oxide"/>
    <property type="evidence" value="ECO:0007669"/>
    <property type="project" value="UniProtKB-ARBA"/>
</dbReference>
<dbReference type="InterPro" id="IPR000700">
    <property type="entry name" value="PAS-assoc_C"/>
</dbReference>
<dbReference type="PROSITE" id="PS50112">
    <property type="entry name" value="PAS"/>
    <property type="match status" value="2"/>
</dbReference>
<dbReference type="Gene3D" id="3.20.20.450">
    <property type="entry name" value="EAL domain"/>
    <property type="match status" value="1"/>
</dbReference>
<evidence type="ECO:0000259" key="7">
    <source>
        <dbReference type="PROSITE" id="PS50113"/>
    </source>
</evidence>
<dbReference type="InterPro" id="IPR001610">
    <property type="entry name" value="PAC"/>
</dbReference>
<feature type="transmembrane region" description="Helical" evidence="5">
    <location>
        <begin position="133"/>
        <end position="155"/>
    </location>
</feature>
<dbReference type="SMART" id="SM00267">
    <property type="entry name" value="GGDEF"/>
    <property type="match status" value="1"/>
</dbReference>
<dbReference type="NCBIfam" id="TIGR00229">
    <property type="entry name" value="sensory_box"/>
    <property type="match status" value="2"/>
</dbReference>
<dbReference type="PROSITE" id="PS50883">
    <property type="entry name" value="EAL"/>
    <property type="match status" value="1"/>
</dbReference>
<feature type="domain" description="PAS" evidence="6">
    <location>
        <begin position="474"/>
        <end position="544"/>
    </location>
</feature>
<dbReference type="SMART" id="SM00091">
    <property type="entry name" value="PAS"/>
    <property type="match status" value="2"/>
</dbReference>
<evidence type="ECO:0000259" key="9">
    <source>
        <dbReference type="PROSITE" id="PS50887"/>
    </source>
</evidence>
<evidence type="ECO:0000259" key="6">
    <source>
        <dbReference type="PROSITE" id="PS50112"/>
    </source>
</evidence>
<evidence type="ECO:0000256" key="2">
    <source>
        <dbReference type="ARBA" id="ARBA00012282"/>
    </source>
</evidence>
<name>A0A368U5V9_9GAMM</name>
<dbReference type="CDD" id="cd01948">
    <property type="entry name" value="EAL"/>
    <property type="match status" value="1"/>
</dbReference>
<dbReference type="InterPro" id="IPR052155">
    <property type="entry name" value="Biofilm_reg_signaling"/>
</dbReference>
<feature type="transmembrane region" description="Helical" evidence="5">
    <location>
        <begin position="49"/>
        <end position="66"/>
    </location>
</feature>
<dbReference type="CDD" id="cd01949">
    <property type="entry name" value="GGDEF"/>
    <property type="match status" value="1"/>
</dbReference>
<evidence type="ECO:0000313" key="10">
    <source>
        <dbReference type="EMBL" id="RCV91837.1"/>
    </source>
</evidence>
<evidence type="ECO:0000313" key="11">
    <source>
        <dbReference type="Proteomes" id="UP000252405"/>
    </source>
</evidence>
<evidence type="ECO:0000256" key="1">
    <source>
        <dbReference type="ARBA" id="ARBA00001946"/>
    </source>
</evidence>
<sequence length="1158" mass="128380">MSHKTLDIARDTTLYMVAAVLILMGGTGLLTYGLGIVYPLRNVLLPDNALAVLMVGVGLLALLMRWRVLHRFAGLILFLHVTYLLGHNVLAGGREVGVSWLTGDVRMGSLASAVLMLVAICLLLGVGRRRVRWVWSGVGTLLLCISLLALLRLFLPGGEVAWTLNNASSPLLGTVLAVFLGVAMLLMAAGAARPQPRMGRLALAAGLFGVLLSCTAWYLLNWQYQEDKQLHASHLLDNLQFNAEQVMAAQLLLAQRMAERLEASESWFDAAIHDGHVEHYFRDSPGMQAIGLLDQTGWTWEQSRSEAAGQWLEERLADAQVEAWLQQNFPQPRLMLADTNQSHIALIVTQLPTADRQLVGSLDLVVLLNEELRVQLGTYMVRVLREGAPLLEMRAPGRSAGELSYPLVARRHIGLPGGVKLTLEVVPDSVNDMLMAGLIPGGVAFSGLLLSYLMSFSLGLAYQRHQDRRTLWESEQRYRSLFAYNPDAVFSVDPGGNFVTANSTCAAITGLSVDKIIGSHFSQLILPGEIERVQYYFDEALKGNAQRFQVGIANHTGELRLLYVTNLPILVEGAVQGVFGIAKDVTEQHRNETRLRVLERSVEASINGIVITDATQEDCPITYVNDAFQALTGYAEEELVGRNCRFLQGAETDPETLALLRSRLAEERDCHVTLRNYRKDGSTFWNALYVAPVPDGDGRVTHFVGVLNDVSERQAYEDRLSHSASHDALTGLANRSLLEDRLIHYFALSQRQGRTMAVLFVDLDDFKPINDSLGHAIGDKVLVEVACRLDSAMRPGDTLGRLGGDEFVALLPDATQEEQAEMAKRLLQLVARPYRIDHHELHLSASIGIAISNDTIDQPMELIQQADMAMYRAKQQGRNAYQWFTREITTRVNERLVMRNELQDAIDGQRLALYYQPLYDQEGDIVTVEALLRWKHPQRGFVPPSEFIPLAEETGQIMPISRWVLERACLDMGLLDARGFGGFKVAVNLSPMQFHRVGFLDTLRDTLASTRLPAGRLELELTEGVLLNDAEEAVQILHALRGMGIDVSIDDFGTGFSSLNYLKHLPISKVKIDRSFIREVTHSVDDASIVQAIVSMAHHLGLTVVAEGIETEQQHSLLKGYGCEIFQGFLLARPMPLEQLELLLRASNQAQQVAPYRG</sequence>
<comment type="catalytic activity">
    <reaction evidence="4">
        <text>3',3'-c-di-GMP + H2O = 5'-phosphoguanylyl(3'-&gt;5')guanosine + H(+)</text>
        <dbReference type="Rhea" id="RHEA:24902"/>
        <dbReference type="ChEBI" id="CHEBI:15377"/>
        <dbReference type="ChEBI" id="CHEBI:15378"/>
        <dbReference type="ChEBI" id="CHEBI:58754"/>
        <dbReference type="ChEBI" id="CHEBI:58805"/>
        <dbReference type="EC" id="3.1.4.52"/>
    </reaction>
    <physiologicalReaction direction="left-to-right" evidence="4">
        <dbReference type="Rhea" id="RHEA:24903"/>
    </physiologicalReaction>
</comment>
<dbReference type="Pfam" id="PF08448">
    <property type="entry name" value="PAS_4"/>
    <property type="match status" value="1"/>
</dbReference>
<feature type="domain" description="EAL" evidence="8">
    <location>
        <begin position="895"/>
        <end position="1148"/>
    </location>
</feature>
<dbReference type="CDD" id="cd00130">
    <property type="entry name" value="PAS"/>
    <property type="match status" value="2"/>
</dbReference>
<comment type="caution">
    <text evidence="10">The sequence shown here is derived from an EMBL/GenBank/DDBJ whole genome shotgun (WGS) entry which is preliminary data.</text>
</comment>
<keyword evidence="5" id="KW-0812">Transmembrane</keyword>
<dbReference type="Gene3D" id="3.30.450.20">
    <property type="entry name" value="PAS domain"/>
    <property type="match status" value="2"/>
</dbReference>
<organism evidence="10 11">
    <name type="scientific">Billgrantia montanilacus</name>
    <dbReference type="NCBI Taxonomy" id="2282305"/>
    <lineage>
        <taxon>Bacteria</taxon>
        <taxon>Pseudomonadati</taxon>
        <taxon>Pseudomonadota</taxon>
        <taxon>Gammaproteobacteria</taxon>
        <taxon>Oceanospirillales</taxon>
        <taxon>Halomonadaceae</taxon>
        <taxon>Billgrantia</taxon>
    </lineage>
</organism>
<dbReference type="EMBL" id="QPII01000001">
    <property type="protein sequence ID" value="RCV91837.1"/>
    <property type="molecule type" value="Genomic_DNA"/>
</dbReference>